<reference evidence="2 3" key="1">
    <citation type="journal article" date="2014" name="BMC Genomics">
        <title>Comparative genome sequencing reveals chemotype-specific gene clusters in the toxigenic black mold Stachybotrys.</title>
        <authorList>
            <person name="Semeiks J."/>
            <person name="Borek D."/>
            <person name="Otwinowski Z."/>
            <person name="Grishin N.V."/>
        </authorList>
    </citation>
    <scope>NUCLEOTIDE SEQUENCE [LARGE SCALE GENOMIC DNA]</scope>
    <source>
        <strain evidence="3">CBS 109288 / IBT 7711</strain>
    </source>
</reference>
<dbReference type="EMBL" id="KL649647">
    <property type="protein sequence ID" value="KEY63871.1"/>
    <property type="molecule type" value="Genomic_DNA"/>
</dbReference>
<dbReference type="InterPro" id="IPR018608">
    <property type="entry name" value="Gti1/Pac2"/>
</dbReference>
<comment type="similarity">
    <text evidence="1">Belongs to the MIT1/WOR1 family.</text>
</comment>
<protein>
    <recommendedName>
        <fullName evidence="4">Gti1/Pac2 family-domain-containing protein</fullName>
    </recommendedName>
</protein>
<accession>A0A084AEZ2</accession>
<dbReference type="Pfam" id="PF09729">
    <property type="entry name" value="Gti1_Pac2"/>
    <property type="match status" value="1"/>
</dbReference>
<dbReference type="OrthoDB" id="10302707at2759"/>
<dbReference type="GO" id="GO:0003677">
    <property type="term" value="F:DNA binding"/>
    <property type="evidence" value="ECO:0007669"/>
    <property type="project" value="TreeGrafter"/>
</dbReference>
<evidence type="ECO:0000313" key="3">
    <source>
        <dbReference type="Proteomes" id="UP000028045"/>
    </source>
</evidence>
<evidence type="ECO:0000256" key="1">
    <source>
        <dbReference type="ARBA" id="ARBA00008359"/>
    </source>
</evidence>
<gene>
    <name evidence="2" type="ORF">S7711_10110</name>
</gene>
<dbReference type="PANTHER" id="PTHR28027:SF2">
    <property type="entry name" value="TRANSCRIPTIONAL REGULATOR MIT1"/>
    <property type="match status" value="1"/>
</dbReference>
<keyword evidence="3" id="KW-1185">Reference proteome</keyword>
<proteinExistence type="inferred from homology"/>
<dbReference type="PANTHER" id="PTHR28027">
    <property type="entry name" value="TRANSCRIPTIONAL REGULATOR MIT1"/>
    <property type="match status" value="1"/>
</dbReference>
<evidence type="ECO:0008006" key="4">
    <source>
        <dbReference type="Google" id="ProtNLM"/>
    </source>
</evidence>
<sequence>MNKTEVHVTYRGYLSSTEDAQLLLDACLNGSLPQVTRRLGPDEHQTLIKSGHVFICGESVSNIKRWTDGRLWTPRRRSGRFNVYHELENKKEGTPKESGLIKKTISLSRNGASYRLVSYFTEDDLRSGILTTPSLFHSESSGVTCPNSYVLEDTYDQFLSQPKSCPLPTGDIGWETLQPWLEQEERDVGYDQGLWWGMEDSSTYDLILFEALNFTQRVYM</sequence>
<dbReference type="HOGENOM" id="CLU_1256757_0_0_1"/>
<evidence type="ECO:0000313" key="2">
    <source>
        <dbReference type="EMBL" id="KEY63871.1"/>
    </source>
</evidence>
<name>A0A084AEZ2_STACB</name>
<dbReference type="AlphaFoldDB" id="A0A084AEZ2"/>
<organism evidence="2 3">
    <name type="scientific">Stachybotrys chartarum (strain CBS 109288 / IBT 7711)</name>
    <name type="common">Toxic black mold</name>
    <name type="synonym">Stilbospora chartarum</name>
    <dbReference type="NCBI Taxonomy" id="1280523"/>
    <lineage>
        <taxon>Eukaryota</taxon>
        <taxon>Fungi</taxon>
        <taxon>Dikarya</taxon>
        <taxon>Ascomycota</taxon>
        <taxon>Pezizomycotina</taxon>
        <taxon>Sordariomycetes</taxon>
        <taxon>Hypocreomycetidae</taxon>
        <taxon>Hypocreales</taxon>
        <taxon>Stachybotryaceae</taxon>
        <taxon>Stachybotrys</taxon>
    </lineage>
</organism>
<dbReference type="Proteomes" id="UP000028045">
    <property type="component" value="Unassembled WGS sequence"/>
</dbReference>